<evidence type="ECO:0000313" key="2">
    <source>
        <dbReference type="EMBL" id="HGC43733.1"/>
    </source>
</evidence>
<gene>
    <name evidence="2" type="ORF">ENY07_11005</name>
</gene>
<reference evidence="2" key="1">
    <citation type="journal article" date="2020" name="mSystems">
        <title>Genome- and Community-Level Interaction Insights into Carbon Utilization and Element Cycling Functions of Hydrothermarchaeota in Hydrothermal Sediment.</title>
        <authorList>
            <person name="Zhou Z."/>
            <person name="Liu Y."/>
            <person name="Xu W."/>
            <person name="Pan J."/>
            <person name="Luo Z.H."/>
            <person name="Li M."/>
        </authorList>
    </citation>
    <scope>NUCLEOTIDE SEQUENCE</scope>
    <source>
        <strain evidence="2">SpSt-997</strain>
    </source>
</reference>
<evidence type="ECO:0008006" key="3">
    <source>
        <dbReference type="Google" id="ProtNLM"/>
    </source>
</evidence>
<dbReference type="EMBL" id="DTQM01000210">
    <property type="protein sequence ID" value="HGC43733.1"/>
    <property type="molecule type" value="Genomic_DNA"/>
</dbReference>
<sequence length="113" mass="12029">MKPPLQLLLLLSLGAPACAMFSHRTPAEQAAIAECRQRADKVYLQQNPDAIYRADTYANGGRDAPNGGYGLMGVTGAGLGASYDRNQTYENCLVEKGIAPEAPVSQDQHPLAP</sequence>
<organism evidence="2">
    <name type="scientific">Acidicaldus sp</name>
    <dbReference type="NCBI Taxonomy" id="1872105"/>
    <lineage>
        <taxon>Bacteria</taxon>
        <taxon>Pseudomonadati</taxon>
        <taxon>Pseudomonadota</taxon>
        <taxon>Alphaproteobacteria</taxon>
        <taxon>Acetobacterales</taxon>
        <taxon>Acetobacteraceae</taxon>
        <taxon>Acidicaldus</taxon>
    </lineage>
</organism>
<feature type="chain" id="PRO_5035298867" description="Lipoprotein" evidence="1">
    <location>
        <begin position="20"/>
        <end position="113"/>
    </location>
</feature>
<dbReference type="AlphaFoldDB" id="A0A8J4HCE8"/>
<name>A0A8J4HCE8_9PROT</name>
<feature type="signal peptide" evidence="1">
    <location>
        <begin position="1"/>
        <end position="19"/>
    </location>
</feature>
<proteinExistence type="predicted"/>
<comment type="caution">
    <text evidence="2">The sequence shown here is derived from an EMBL/GenBank/DDBJ whole genome shotgun (WGS) entry which is preliminary data.</text>
</comment>
<protein>
    <recommendedName>
        <fullName evidence="3">Lipoprotein</fullName>
    </recommendedName>
</protein>
<keyword evidence="1" id="KW-0732">Signal</keyword>
<accession>A0A8J4HCE8</accession>
<evidence type="ECO:0000256" key="1">
    <source>
        <dbReference type="SAM" id="SignalP"/>
    </source>
</evidence>